<reference evidence="3" key="1">
    <citation type="submission" date="2017-08" db="EMBL/GenBank/DDBJ databases">
        <authorList>
            <person name="Varghese N."/>
            <person name="Submissions S."/>
        </authorList>
    </citation>
    <scope>NUCLEOTIDE SEQUENCE [LARGE SCALE GENOMIC DNA]</scope>
    <source>
        <strain evidence="3">DSM 4725</strain>
    </source>
</reference>
<accession>A0A285V7S4</accession>
<dbReference type="Pfam" id="PF19655">
    <property type="entry name" value="DUF6158"/>
    <property type="match status" value="1"/>
</dbReference>
<dbReference type="Proteomes" id="UP000219435">
    <property type="component" value="Unassembled WGS sequence"/>
</dbReference>
<evidence type="ECO:0000256" key="1">
    <source>
        <dbReference type="SAM" id="MobiDB-lite"/>
    </source>
</evidence>
<name>A0A285V7S4_9ACTN</name>
<evidence type="ECO:0000313" key="3">
    <source>
        <dbReference type="Proteomes" id="UP000219435"/>
    </source>
</evidence>
<dbReference type="RefSeq" id="WP_217991476.1">
    <property type="nucleotide sequence ID" value="NZ_OBQI01000002.1"/>
</dbReference>
<keyword evidence="3" id="KW-1185">Reference proteome</keyword>
<organism evidence="2 3">
    <name type="scientific">Blastococcus aggregatus</name>
    <dbReference type="NCBI Taxonomy" id="38502"/>
    <lineage>
        <taxon>Bacteria</taxon>
        <taxon>Bacillati</taxon>
        <taxon>Actinomycetota</taxon>
        <taxon>Actinomycetes</taxon>
        <taxon>Geodermatophilales</taxon>
        <taxon>Geodermatophilaceae</taxon>
        <taxon>Blastococcus</taxon>
    </lineage>
</organism>
<protein>
    <submittedName>
        <fullName evidence="2">Uncharacterized protein</fullName>
    </submittedName>
</protein>
<dbReference type="EMBL" id="OBQI01000002">
    <property type="protein sequence ID" value="SOC48561.1"/>
    <property type="molecule type" value="Genomic_DNA"/>
</dbReference>
<sequence>MTGTTEGSAGVPARELSDEELERQGTYTHATRTWVLLHGTAEQFRHHTERMLELEQEYLRRHPKRTWQGIARTDDVAGLDPLSRLRLELRGVMRQIDALLSDPTLPGASGTRDRAVGVPELLRRFAAAEDGRLHKLEAHQLAREVGVPPLELAELYKADPPLLRAEGDYRVLTHEGQRRLERPGA</sequence>
<proteinExistence type="predicted"/>
<feature type="region of interest" description="Disordered" evidence="1">
    <location>
        <begin position="1"/>
        <end position="23"/>
    </location>
</feature>
<gene>
    <name evidence="2" type="ORF">SAMN05660748_1259</name>
</gene>
<dbReference type="InterPro" id="IPR046156">
    <property type="entry name" value="DUF6158"/>
</dbReference>
<evidence type="ECO:0000313" key="2">
    <source>
        <dbReference type="EMBL" id="SOC48561.1"/>
    </source>
</evidence>
<dbReference type="AlphaFoldDB" id="A0A285V7S4"/>